<evidence type="ECO:0000313" key="2">
    <source>
        <dbReference type="EMBL" id="MBO7747986.1"/>
    </source>
</evidence>
<evidence type="ECO:0000313" key="3">
    <source>
        <dbReference type="Proteomes" id="UP000670947"/>
    </source>
</evidence>
<comment type="caution">
    <text evidence="2">The sequence shown here is derived from an EMBL/GenBank/DDBJ whole genome shotgun (WGS) entry which is preliminary data.</text>
</comment>
<name>A0ABS3WIS1_9BACL</name>
<accession>A0ABS3WIS1</accession>
<dbReference type="Proteomes" id="UP000670947">
    <property type="component" value="Unassembled WGS sequence"/>
</dbReference>
<keyword evidence="1" id="KW-1133">Transmembrane helix</keyword>
<gene>
    <name evidence="2" type="ORF">I8J29_27715</name>
</gene>
<feature type="transmembrane region" description="Helical" evidence="1">
    <location>
        <begin position="136"/>
        <end position="158"/>
    </location>
</feature>
<reference evidence="2 3" key="1">
    <citation type="submission" date="2021-03" db="EMBL/GenBank/DDBJ databases">
        <title>Paenibacillus artemisicola MWE-103 whole genome sequence.</title>
        <authorList>
            <person name="Ham Y.J."/>
        </authorList>
    </citation>
    <scope>NUCLEOTIDE SEQUENCE [LARGE SCALE GENOMIC DNA]</scope>
    <source>
        <strain evidence="2 3">MWE-103</strain>
    </source>
</reference>
<keyword evidence="1" id="KW-0472">Membrane</keyword>
<keyword evidence="1" id="KW-0812">Transmembrane</keyword>
<proteinExistence type="predicted"/>
<keyword evidence="3" id="KW-1185">Reference proteome</keyword>
<feature type="transmembrane region" description="Helical" evidence="1">
    <location>
        <begin position="94"/>
        <end position="111"/>
    </location>
</feature>
<evidence type="ECO:0008006" key="4">
    <source>
        <dbReference type="Google" id="ProtNLM"/>
    </source>
</evidence>
<dbReference type="RefSeq" id="WP_208850597.1">
    <property type="nucleotide sequence ID" value="NZ_JAGGDJ010000044.1"/>
</dbReference>
<evidence type="ECO:0000256" key="1">
    <source>
        <dbReference type="SAM" id="Phobius"/>
    </source>
</evidence>
<protein>
    <recommendedName>
        <fullName evidence="4">DUF2269 family protein</fullName>
    </recommendedName>
</protein>
<organism evidence="2 3">
    <name type="scientific">Paenibacillus artemisiicola</name>
    <dbReference type="NCBI Taxonomy" id="1172618"/>
    <lineage>
        <taxon>Bacteria</taxon>
        <taxon>Bacillati</taxon>
        <taxon>Bacillota</taxon>
        <taxon>Bacilli</taxon>
        <taxon>Bacillales</taxon>
        <taxon>Paenibacillaceae</taxon>
        <taxon>Paenibacillus</taxon>
    </lineage>
</organism>
<sequence length="176" mass="19173">MAKLTMTQRRVLLLLHLVFASIMLGGQATFIILALTASATDSADTLRTCYAVMHLLADSSVRASTIGTTATGILLSVLTSWGLFRYYWLIAKEILTLVTIGIGFVGLYEWTLRGVRLSEAPVANAWAEPGFTVNHAWLWIGILLQTISLLLMFVLSVWKPGGKTKMSARGTAVTGR</sequence>
<feature type="transmembrane region" description="Helical" evidence="1">
    <location>
        <begin position="63"/>
        <end position="87"/>
    </location>
</feature>
<dbReference type="EMBL" id="JAGGDJ010000044">
    <property type="protein sequence ID" value="MBO7747986.1"/>
    <property type="molecule type" value="Genomic_DNA"/>
</dbReference>